<dbReference type="InterPro" id="IPR006913">
    <property type="entry name" value="CENP-V/GFA"/>
</dbReference>
<dbReference type="PROSITE" id="PS51891">
    <property type="entry name" value="CENP_V_GFA"/>
    <property type="match status" value="1"/>
</dbReference>
<dbReference type="EMBL" id="OCND01000004">
    <property type="protein sequence ID" value="SOD54524.1"/>
    <property type="molecule type" value="Genomic_DNA"/>
</dbReference>
<evidence type="ECO:0000256" key="1">
    <source>
        <dbReference type="ARBA" id="ARBA00005495"/>
    </source>
</evidence>
<name>A0A286D7C6_9GAMM</name>
<dbReference type="GO" id="GO:0016846">
    <property type="term" value="F:carbon-sulfur lyase activity"/>
    <property type="evidence" value="ECO:0007669"/>
    <property type="project" value="InterPro"/>
</dbReference>
<keyword evidence="4" id="KW-0456">Lyase</keyword>
<gene>
    <name evidence="6" type="ORF">SAMN06296416_104131</name>
</gene>
<keyword evidence="2" id="KW-0479">Metal-binding</keyword>
<accession>A0A286D7C6</accession>
<feature type="domain" description="CENP-V/GFA" evidence="5">
    <location>
        <begin position="2"/>
        <end position="113"/>
    </location>
</feature>
<dbReference type="Proteomes" id="UP000219374">
    <property type="component" value="Unassembled WGS sequence"/>
</dbReference>
<dbReference type="RefSeq" id="WP_097121770.1">
    <property type="nucleotide sequence ID" value="NZ_OCND01000004.1"/>
</dbReference>
<comment type="similarity">
    <text evidence="1">Belongs to the Gfa family.</text>
</comment>
<evidence type="ECO:0000256" key="3">
    <source>
        <dbReference type="ARBA" id="ARBA00022833"/>
    </source>
</evidence>
<dbReference type="InterPro" id="IPR011057">
    <property type="entry name" value="Mss4-like_sf"/>
</dbReference>
<evidence type="ECO:0000313" key="7">
    <source>
        <dbReference type="Proteomes" id="UP000219374"/>
    </source>
</evidence>
<keyword evidence="3" id="KW-0862">Zinc</keyword>
<dbReference type="PANTHER" id="PTHR33337">
    <property type="entry name" value="GFA DOMAIN-CONTAINING PROTEIN"/>
    <property type="match status" value="1"/>
</dbReference>
<keyword evidence="7" id="KW-1185">Reference proteome</keyword>
<evidence type="ECO:0000256" key="2">
    <source>
        <dbReference type="ARBA" id="ARBA00022723"/>
    </source>
</evidence>
<dbReference type="Pfam" id="PF04828">
    <property type="entry name" value="GFA"/>
    <property type="match status" value="1"/>
</dbReference>
<dbReference type="AlphaFoldDB" id="A0A286D7C6"/>
<organism evidence="6 7">
    <name type="scientific">Pseudoxanthomonas wuyuanensis</name>
    <dbReference type="NCBI Taxonomy" id="1073196"/>
    <lineage>
        <taxon>Bacteria</taxon>
        <taxon>Pseudomonadati</taxon>
        <taxon>Pseudomonadota</taxon>
        <taxon>Gammaproteobacteria</taxon>
        <taxon>Lysobacterales</taxon>
        <taxon>Lysobacteraceae</taxon>
        <taxon>Pseudoxanthomonas</taxon>
    </lineage>
</organism>
<evidence type="ECO:0000313" key="6">
    <source>
        <dbReference type="EMBL" id="SOD54524.1"/>
    </source>
</evidence>
<dbReference type="OrthoDB" id="7765631at2"/>
<protein>
    <submittedName>
        <fullName evidence="6">Uncharacterized conserved protein</fullName>
    </submittedName>
</protein>
<reference evidence="6 7" key="1">
    <citation type="submission" date="2017-09" db="EMBL/GenBank/DDBJ databases">
        <authorList>
            <person name="Ehlers B."/>
            <person name="Leendertz F.H."/>
        </authorList>
    </citation>
    <scope>NUCLEOTIDE SEQUENCE [LARGE SCALE GENOMIC DNA]</scope>
    <source>
        <strain evidence="6 7">CGMCC 1.10978</strain>
    </source>
</reference>
<dbReference type="SUPFAM" id="SSF51316">
    <property type="entry name" value="Mss4-like"/>
    <property type="match status" value="1"/>
</dbReference>
<dbReference type="Gene3D" id="3.90.1590.10">
    <property type="entry name" value="glutathione-dependent formaldehyde- activating enzyme (gfa)"/>
    <property type="match status" value="1"/>
</dbReference>
<dbReference type="GO" id="GO:0046872">
    <property type="term" value="F:metal ion binding"/>
    <property type="evidence" value="ECO:0007669"/>
    <property type="project" value="UniProtKB-KW"/>
</dbReference>
<evidence type="ECO:0000256" key="4">
    <source>
        <dbReference type="ARBA" id="ARBA00023239"/>
    </source>
</evidence>
<sequence>MFTGGCRCGAVRYRISADPVATRMCWCRDCQYWAAGNATINLIVRRDALQVDGLPSSYDSLADSGHHMRRSFCGRCGSALFSQAQENADFLVVRAGSLDQPDQFAPQSVIWTDSAPAWAVIDASLPAFPRQPG</sequence>
<proteinExistence type="inferred from homology"/>
<dbReference type="PANTHER" id="PTHR33337:SF40">
    <property type="entry name" value="CENP-V_GFA DOMAIN-CONTAINING PROTEIN-RELATED"/>
    <property type="match status" value="1"/>
</dbReference>
<evidence type="ECO:0000259" key="5">
    <source>
        <dbReference type="PROSITE" id="PS51891"/>
    </source>
</evidence>